<name>A0A378IWW4_9GAMM</name>
<evidence type="ECO:0000313" key="2">
    <source>
        <dbReference type="Proteomes" id="UP000254033"/>
    </source>
</evidence>
<sequence>MTLRELEITFIPKFIEALNKDSQASIHAGEVNFRVLGSVILLLEDIDKYTSLSLEHLMAGIINLAVCLHIDIYANIHTPQISEAVSNQYRSEIEPWFHPYKAARKAIGSTLSEAKALEIAMPAIEQASRNPLYLTPCLPHTLRVYFEYLQQLDNTFVPPVIPTGNTFAKWSKEQFNKMTVNTPSSLLNLSLFAAKKAVTRYALPIDCLPAVLQEKLTALPADAGNEAADDMDPFIPPPGSCCAII</sequence>
<dbReference type="Proteomes" id="UP000254033">
    <property type="component" value="Unassembled WGS sequence"/>
</dbReference>
<organism evidence="1 2">
    <name type="scientific">Legionella feeleii</name>
    <dbReference type="NCBI Taxonomy" id="453"/>
    <lineage>
        <taxon>Bacteria</taxon>
        <taxon>Pseudomonadati</taxon>
        <taxon>Pseudomonadota</taxon>
        <taxon>Gammaproteobacteria</taxon>
        <taxon>Legionellales</taxon>
        <taxon>Legionellaceae</taxon>
        <taxon>Legionella</taxon>
    </lineage>
</organism>
<proteinExistence type="predicted"/>
<dbReference type="EMBL" id="UGNY01000001">
    <property type="protein sequence ID" value="STX39706.1"/>
    <property type="molecule type" value="Genomic_DNA"/>
</dbReference>
<dbReference type="AlphaFoldDB" id="A0A378IWW4"/>
<reference evidence="1 2" key="1">
    <citation type="submission" date="2018-06" db="EMBL/GenBank/DDBJ databases">
        <authorList>
            <consortium name="Pathogen Informatics"/>
            <person name="Doyle S."/>
        </authorList>
    </citation>
    <scope>NUCLEOTIDE SEQUENCE [LARGE SCALE GENOMIC DNA]</scope>
    <source>
        <strain evidence="1 2">NCTC11978</strain>
    </source>
</reference>
<accession>A0A378IWW4</accession>
<protein>
    <submittedName>
        <fullName evidence="1">Uncharacterized protein</fullName>
    </submittedName>
</protein>
<evidence type="ECO:0000313" key="1">
    <source>
        <dbReference type="EMBL" id="STX39706.1"/>
    </source>
</evidence>
<dbReference type="RefSeq" id="WP_115176089.1">
    <property type="nucleotide sequence ID" value="NZ_UGNY01000001.1"/>
</dbReference>
<gene>
    <name evidence="1" type="ORF">NCTC11978_02911</name>
</gene>